<reference evidence="2 3" key="1">
    <citation type="submission" date="2016-04" db="EMBL/GenBank/DDBJ databases">
        <title>First whole genome shotgun sequence of the bacterium Enteractinococcus sp. strain UASWS1574.</title>
        <authorList>
            <person name="Crovadore J."/>
            <person name="Chablais R."/>
            <person name="Lefort F."/>
        </authorList>
    </citation>
    <scope>NUCLEOTIDE SEQUENCE [LARGE SCALE GENOMIC DNA]</scope>
    <source>
        <strain evidence="2 3">UASWS1574</strain>
    </source>
</reference>
<comment type="similarity">
    <text evidence="1">Belongs to the phD/YefM antitoxin family.</text>
</comment>
<name>A0A1B7LYW0_9MICC</name>
<evidence type="ECO:0008006" key="4">
    <source>
        <dbReference type="Google" id="ProtNLM"/>
    </source>
</evidence>
<dbReference type="NCBIfam" id="TIGR01552">
    <property type="entry name" value="phd_fam"/>
    <property type="match status" value="1"/>
</dbReference>
<evidence type="ECO:0000313" key="3">
    <source>
        <dbReference type="Proteomes" id="UP000078292"/>
    </source>
</evidence>
<protein>
    <recommendedName>
        <fullName evidence="4">Antitoxin</fullName>
    </recommendedName>
</protein>
<comment type="caution">
    <text evidence="2">The sequence shown here is derived from an EMBL/GenBank/DDBJ whole genome shotgun (WGS) entry which is preliminary data.</text>
</comment>
<gene>
    <name evidence="2" type="ORF">A6F49_11455</name>
</gene>
<evidence type="ECO:0000256" key="1">
    <source>
        <dbReference type="ARBA" id="ARBA00009981"/>
    </source>
</evidence>
<organism evidence="2 3">
    <name type="scientific">Enteractinococcus helveticum</name>
    <dbReference type="NCBI Taxonomy" id="1837282"/>
    <lineage>
        <taxon>Bacteria</taxon>
        <taxon>Bacillati</taxon>
        <taxon>Actinomycetota</taxon>
        <taxon>Actinomycetes</taxon>
        <taxon>Micrococcales</taxon>
        <taxon>Micrococcaceae</taxon>
    </lineage>
</organism>
<dbReference type="EMBL" id="LXEY01000019">
    <property type="protein sequence ID" value="OAV60563.1"/>
    <property type="molecule type" value="Genomic_DNA"/>
</dbReference>
<dbReference type="SUPFAM" id="SSF143120">
    <property type="entry name" value="YefM-like"/>
    <property type="match status" value="1"/>
</dbReference>
<proteinExistence type="inferred from homology"/>
<sequence length="92" mass="10256">MVMTKNVGVREFRQDLADYIDGDEPVTVTRHGHPVGVFIPTRGDRAEIITAYETATKRLHKLMAESGVGEDEIIEEFDAVRKGNVRSQPEAS</sequence>
<keyword evidence="3" id="KW-1185">Reference proteome</keyword>
<accession>A0A1B7LYW0</accession>
<evidence type="ECO:0000313" key="2">
    <source>
        <dbReference type="EMBL" id="OAV60563.1"/>
    </source>
</evidence>
<dbReference type="AlphaFoldDB" id="A0A1B7LYW0"/>
<dbReference type="STRING" id="1837282.A6F49_11455"/>
<dbReference type="InterPro" id="IPR036165">
    <property type="entry name" value="YefM-like_sf"/>
</dbReference>
<dbReference type="Proteomes" id="UP000078292">
    <property type="component" value="Unassembled WGS sequence"/>
</dbReference>